<evidence type="ECO:0000256" key="1">
    <source>
        <dbReference type="SAM" id="SignalP"/>
    </source>
</evidence>
<dbReference type="OMA" id="CENESFG"/>
<proteinExistence type="predicted"/>
<feature type="chain" id="PRO_5003261755" description="Transmembrane protein" evidence="1">
    <location>
        <begin position="21"/>
        <end position="239"/>
    </location>
</feature>
<gene>
    <name evidence="2" type="ORF">DICPUDRAFT_32620</name>
</gene>
<evidence type="ECO:0000313" key="2">
    <source>
        <dbReference type="EMBL" id="EGC35892.1"/>
    </source>
</evidence>
<dbReference type="VEuPathDB" id="AmoebaDB:DICPUDRAFT_32620"/>
<protein>
    <recommendedName>
        <fullName evidence="4">Transmembrane protein</fullName>
    </recommendedName>
</protein>
<keyword evidence="3" id="KW-1185">Reference proteome</keyword>
<dbReference type="Proteomes" id="UP000001064">
    <property type="component" value="Unassembled WGS sequence"/>
</dbReference>
<dbReference type="Pfam" id="PF11912">
    <property type="entry name" value="CfaA_B_C"/>
    <property type="match status" value="1"/>
</dbReference>
<dbReference type="InParanoid" id="F0ZJF6"/>
<dbReference type="eggNOG" id="ENOG502RHY8">
    <property type="taxonomic scope" value="Eukaryota"/>
</dbReference>
<keyword evidence="1" id="KW-0732">Signal</keyword>
<evidence type="ECO:0000313" key="3">
    <source>
        <dbReference type="Proteomes" id="UP000001064"/>
    </source>
</evidence>
<dbReference type="KEGG" id="dpp:DICPUDRAFT_32620"/>
<reference evidence="3" key="1">
    <citation type="journal article" date="2011" name="Genome Biol.">
        <title>Comparative genomics of the social amoebae Dictyostelium discoideum and Dictyostelium purpureum.</title>
        <authorList>
            <consortium name="US DOE Joint Genome Institute (JGI-PGF)"/>
            <person name="Sucgang R."/>
            <person name="Kuo A."/>
            <person name="Tian X."/>
            <person name="Salerno W."/>
            <person name="Parikh A."/>
            <person name="Feasley C.L."/>
            <person name="Dalin E."/>
            <person name="Tu H."/>
            <person name="Huang E."/>
            <person name="Barry K."/>
            <person name="Lindquist E."/>
            <person name="Shapiro H."/>
            <person name="Bruce D."/>
            <person name="Schmutz J."/>
            <person name="Salamov A."/>
            <person name="Fey P."/>
            <person name="Gaudet P."/>
            <person name="Anjard C."/>
            <person name="Babu M.M."/>
            <person name="Basu S."/>
            <person name="Bushmanova Y."/>
            <person name="van der Wel H."/>
            <person name="Katoh-Kurasawa M."/>
            <person name="Dinh C."/>
            <person name="Coutinho P.M."/>
            <person name="Saito T."/>
            <person name="Elias M."/>
            <person name="Schaap P."/>
            <person name="Kay R.R."/>
            <person name="Henrissat B."/>
            <person name="Eichinger L."/>
            <person name="Rivero F."/>
            <person name="Putnam N.H."/>
            <person name="West C.M."/>
            <person name="Loomis W.F."/>
            <person name="Chisholm R.L."/>
            <person name="Shaulsky G."/>
            <person name="Strassmann J.E."/>
            <person name="Queller D.C."/>
            <person name="Kuspa A."/>
            <person name="Grigoriev I.V."/>
        </authorList>
    </citation>
    <scope>NUCLEOTIDE SEQUENCE [LARGE SCALE GENOMIC DNA]</scope>
    <source>
        <strain evidence="3">QSDP1</strain>
    </source>
</reference>
<accession>F0ZJF6</accession>
<evidence type="ECO:0008006" key="4">
    <source>
        <dbReference type="Google" id="ProtNLM"/>
    </source>
</evidence>
<dbReference type="FunCoup" id="F0ZJF6">
    <property type="interactions" value="937"/>
</dbReference>
<dbReference type="OrthoDB" id="10554851at2759"/>
<dbReference type="AlphaFoldDB" id="F0ZJF6"/>
<name>F0ZJF6_DICPU</name>
<dbReference type="RefSeq" id="XP_003287546.1">
    <property type="nucleotide sequence ID" value="XM_003287498.1"/>
</dbReference>
<dbReference type="PANTHER" id="PTHR33576:SF5">
    <property type="entry name" value="TRANSMEMBRANE PROTEIN"/>
    <property type="match status" value="1"/>
</dbReference>
<dbReference type="GeneID" id="10500507"/>
<dbReference type="InterPro" id="IPR021837">
    <property type="entry name" value="CfaA/B/C"/>
</dbReference>
<organism evidence="2 3">
    <name type="scientific">Dictyostelium purpureum</name>
    <name type="common">Slime mold</name>
    <dbReference type="NCBI Taxonomy" id="5786"/>
    <lineage>
        <taxon>Eukaryota</taxon>
        <taxon>Amoebozoa</taxon>
        <taxon>Evosea</taxon>
        <taxon>Eumycetozoa</taxon>
        <taxon>Dictyostelia</taxon>
        <taxon>Dictyosteliales</taxon>
        <taxon>Dictyosteliaceae</taxon>
        <taxon>Dictyostelium</taxon>
    </lineage>
</organism>
<sequence>MKILLIFIYITVYLFNSISCQQLYANFLPYQNSQCENESFGIGMSIAVGNCINGIGSMAGIENDLNWYLFINALRVGIKEFDPIDQDCSGNFTNFYSFKNSTCTITPPFLGYIASNYSAAVKGGLPLNQQYSRFFITNQPYYGLPNSITQVYSKYKNNNCSNTKNLLYSIFISDSLEIQFNQNSTSPTTTTISSISYQCDSNNDANQDICKNQSSCNNILVSTNCKENNLKEEIYCKNN</sequence>
<feature type="signal peptide" evidence="1">
    <location>
        <begin position="1"/>
        <end position="20"/>
    </location>
</feature>
<dbReference type="EMBL" id="GL871043">
    <property type="protein sequence ID" value="EGC35892.1"/>
    <property type="molecule type" value="Genomic_DNA"/>
</dbReference>
<dbReference type="PANTHER" id="PTHR33576">
    <property type="entry name" value="CARBOHYDRATE BINDING DOMAIN-CONTAINING PROTEIN-RELATED"/>
    <property type="match status" value="1"/>
</dbReference>